<feature type="compositionally biased region" description="Polar residues" evidence="14">
    <location>
        <begin position="4291"/>
        <end position="4301"/>
    </location>
</feature>
<dbReference type="Pfam" id="PF00018">
    <property type="entry name" value="SH3_1"/>
    <property type="match status" value="1"/>
</dbReference>
<comment type="subcellular location">
    <subcellularLocation>
        <location evidence="1">Cytoplasm</location>
        <location evidence="1">Cytoskeleton</location>
    </subcellularLocation>
</comment>
<protein>
    <recommendedName>
        <fullName evidence="20">Spectrin beta chain, non-erythrocytic 5</fullName>
    </recommendedName>
</protein>
<evidence type="ECO:0000259" key="16">
    <source>
        <dbReference type="PROSITE" id="PS50003"/>
    </source>
</evidence>
<sequence>MSRYQYSSSTRRYGSNYEPGGYAFQVQQRSNMTQREGIHKFENERIKTLQEERLHIQKKTFTKWMNSFLVKAKMEVDDLFIDLADGIKLLKLLEIISGEKLGKPNSGRMRVHKIENVNKSLAFLHTKVRLESIGAEDIVDHNPRLILGLIWTIILRFQIQEIEIDVDEENESSEKKSAKDALLLWCQRKTHGYQHVHITDFTNSWRSGLGFNALIHSHRPDLFDYSTLMPGRNIENLNHAFEVAERELGIPQLLDAEDIDTARPDEKSILTYVASYYHTFARMKSEQKGGKRIANIVNKLMDADKKKMQFEHLITNLLSWIRAKTVELEKRNFPNSVEGIQGELLAFKEYRTVEKPPKYKERSEIEALYFHVNTLLKSLNQPHYTPQDGKMINDIEKAWQRLENAEHNREVALREELLRQEKLEQLNFKFEKKSVLREGYLNEMIQVLTDPRYGPALRQVDATVKKHEAISADILARADRFNDLTDMCNELHEENYHGKERVKKRELEVTTKWRELLELLENHKLKLTQMSSLMNLLREIDATMTTIRALQTQFASEDVGPHLLGVEELLQAHSLLELQVTTLGETQRRYVRQGEAFKRGDYKDTSQLDAKLAELAKLYQELQGMSAARRGRLDEARDFYQFVEDHENEEGWLVDKQRICKAGITAKDLRAVMSLQQKHKALEDEMKVRKPKSNQITEAGRKLIGDKHSRMTEVQGKIDSLQEHWKALEDLVELRKRQLEDAAEAYQFYADANEADSWLNEKMALVASDDFGVDEPSAQALLQRHRDLQGELNAYSGDILNLNQQAEKLIKAGICTLDLSAEPEHVQEMEQEEWVNETRLVPKEVWEDEPVERLEHRTVTENKLLPHVQALYRFEGQNMKVSKGDVMILQNKNNADWWNVRKLDGTEGFVPANYVKEIDPRPVPCLVRKAEKVKVMQKVKKTILVKEVIQVKRVRPAKVSQVKPLVKRRTKGDDTGGAIDSNDSVDKRQKHINGTYDQLQDLAQRRHALLDDSICLFRFYRECDDFEKWIKDKEKMLRTDDPKGSVETAKRQFETFVNDLSASSKRVEAIDSDVEDFVRQGHSQLDKVKARQRQIHQMWEHLNYLKGQKEKNLEGASSVELFYRTCEEAIDWMNEKMTQLDTAEVGPDLKTVQALQRRHENLERELAPVKEKVSRVNLLGNTVKNSYPSERENVSAKQRDIQDLWQKVQEKAKERRSRLENAVGQQIFNNSTKALLSWIGECNNQLNAEETARDVETAGKLLKKHKDLGEDINAHDDEFVQLAKLGQQILERNPALSEDPEIANKITKLEAERQRLHGAWLAKEKKLQQCIELQVFNREADKIDATTKSHEAYLEYTDLGNSLDDVEAIMKRHMDFENSLGAQDKILKNFSESADKLIRNNHYDATYIDDRRAQVLARRERVKDLAQARRNSLQASKDFQKFSADVDDLNAWLADKTKIASDESYKDLSNLPRKLQKHKAFERELRSNEGQLRIVNKEGESLIKTNNRASEVAEMLSSVNQKWKDLVATSLEKGRRLEQAALQREHNRYIEDSKSKFDELDHALQSKQVGNDLRSCKELMNKHQVLENDIALWEQKVAELVTTGEEMAHEGHFDANNIQNETKKLQAQFAGLKDPARHRREALDESLRFHKFVFELDTELQWINEHLPAARSEVIGQNLHQAQSLSKKHKKLEAEIEGHQPMINKALTSAENLINQNHPEKAKVKELCNSLERAWVDLQEKSAERSRKLELSLKAQQYLSEAAEIETWLGERNNVLRSSDYGRDRDSATKLLTKHKVIELELDTYSGIVSEMGHTASAMIAAKHPDSKVIATKQQLIEKMLKSLQKLAGQRQLRLMESLYRHEYFVESAELEQWIKEQEQAVNSEDYGHDYEHLLILQNKFDDLKHRIEVGAERYNQCENFAKKLIGGDSPYVSEIEKRQELLRTYSEAQLDVVELYDNLRNAWQQLLEQLDAREKKLHAAGEIHRFHRDAAEALFRIQDKNAALSSELGKDLNSALALARKHEAFENELVPLEAQLQVLVDDSLRLQTKYPGDNAKAIAAEQENVIQYWNLLKEKSALRNDQLHASCDLQHFLTQVRDLMSWATNLRAALQAEEHVSDAAGATALKIQHDAIYGEIEAREQTFRELNELSDSMVQTGHYAATEVEEKCSALLDERAKLHAAYNKKKILLEQKIDLFCFMRDAKVIDNISSGQEATLSSSDFGQTVEVVQDQVKRHEAFEKLIQTQDEKVAILQEHGRKLVEQNHYDSENIRRRLREIVERRQKVKDLCALRRQKLANALLYAQFIRDCAEAGAWINEKQKKLEADAHSYAGVSNMEDKVKKLKKLQAFDAEVNANEGRIREVRDKGEKLVAKKHECAGEIQDELVKLMQSWNVLLNELASRSRGLKEAQDALEFNTQLDKLEAWIRDKEMMIHAGDTGRDLEHCNALRRKLDDVDSDMRVDDQRIKNINQLADKLVNQDKVEGKNVQQRRENFNNKWKSLQGALSRYRDLLAGAYEIHVFNRDVDDTAERIAEKMLAMSVEDTGRDLIAVEALTRKQEAIERDMTAVEQKIREHETSAAALADKYPDNAINIVENLDELKRQWQELQNASVKRAEGLKQGYTAHKFTANVRELELWANDMIKKMDSAASPATIGDCKAQIQLHHERKAEIDGRDRIFHDLKEHGERLVAENRERAIRNDHVEKALRNLEDLNKHLHDSWKGRNRGLKEAHQLQLFKEQADQIVEWLTNKEAFLNNDDLGESFTAVEALIKKHEAFEKLLHSNRIGELEQFAEEILSESPFEADVIKQRLYAVIARKDKLLASAAARKQKLQESLQLQQFLRALYEVEKWINQKMQIALDENYREPSNLQSKIQKHAAFDAELLANSGRVTAIIEEGESLINAEHYASDLVQEQLDIVESEWQKLQEASREKKERLAEAYEALLFQRSLEDFNNWMDEVESQLSSEDYGRDLASVNNLLKKHDMLEADVAHHADTCEQIKMTDTKMLSSDHFLKEELHESAMLTVKRYHSLHEPTTIRRDNLEDSLLLHQFLRDAEDELLWLNEKEPQAASKDLGSSLTAVQSLQKKHQALEAEILIQEPIISALVQRGQQMIRDSHYAVEQIERQCGQLQSKLVNLRNLTNVRRLRLLDAVESQQFYAEANEAEFWLREKKPIISSQDYGKDEDSVSSLQKKLDALQRELGAFRPTVEKIEKLAGGLQERGHFDSEKIRSKNEKIQYHFQELNRLAAEREKKLAEMKKLYEFVREVDDLQEWIEVQMTTAGSEEYGTDVEHVEQLTAQFESFVSNLNSNESRVLACITKGESLLAEGNPNRDTIKAKRDETKQLWDELKDLVVARQEALAGARQVHVFDRTADETIAWINEKIASVLSEDYGHDLETIQSLVRTHEAFETELVAIKEQLESVIGEAQKLADTYPDAKEHIEVKRDETIEVWSELKDRTVQRKEKLAQAEQLQAYFDDYRDLMAWINEMLAKITAPDLAKDVAGAEALIAKIKEHRTEVDARNDAFEVFNRTGKKLIKDGHFLAAEVQDKIAVLEQRKRLLDQTIVQRAEMYELNLDTQRFLKEAEDMEGWIISRQVQLKESKLGDSIAQVEDLLRKHEDFEKTVAAQEEKVLALRRITLLEQKFKRQLEAEQAARIAEKERIDRERHEALKQKEVQRITEERRRRDAPASSSINGYNDNGGLNTSTSHHHNHSLSPGSGMSDRNDGSKSGAGLMNTSTGSGTGGATGADLTASPVQKSNSFATMLQERLRRGSDSNIKRAESMKMGVKPVKRAPSFTTRRRAQSFRKNQRGPGGAPEADASLLPPVEVQGTLERKHELQSGGKKAPVRSWKPFYTVLCGQLLCFFKDAEDFALQKAATAPVNILNARCERAENYTKKKNVFRLVLLDGSEFLFMTNSKESLSEWVNKIAFHAALPPNLQLMSYDESVKQNNSAPDMKSISSTQSPTPDRSDATSSISSRTSSPDSQRRDSRTSLNSAKSGSGSNGSFNTPQTNFLQRQKELREQELQQQRMSSSQHSLPSPTSPGPMVQDMVHGLADKPPIPPRGVPPPVPQRQSSADNMLNNNNNNGSVQMRSKVGSTGSPNGSDYDNGNMTSGNRPYSLQPGAVNTKSAGQPQPQNGNGGGEEVWLRHSELRSSEFSPPPLPATSPPLSTFTPLKPPSGYQHPAQQQQQQHYQQPVSAHHHHPHMPQQQQQQHQQQQQQMHQKAQIDQFIRREQQTAGKPPGLPTSGGSNNGTSRTTWHHPMTSVPPASNTNTGGNSTKGPQAGNGNGNDQFPYQNNGHQHLHPHLHHHHVATGNTSSSNTFGNSINLDGFSTGWGQTRFDSSRPTSLPPPGAAAATAGGNGNSSLSQDFGPFASGGGGGSGSGAGAGRHHSAESSSESEASFIKGGSKDGGAKDKKGVFRIFSKKKSKNSS</sequence>
<keyword evidence="9" id="KW-0677">Repeat</keyword>
<evidence type="ECO:0000256" key="11">
    <source>
        <dbReference type="ARBA" id="ARBA00023212"/>
    </source>
</evidence>
<dbReference type="SUPFAM" id="SSF46966">
    <property type="entry name" value="Spectrin repeat"/>
    <property type="match status" value="23"/>
</dbReference>
<evidence type="ECO:0000256" key="1">
    <source>
        <dbReference type="ARBA" id="ARBA00004245"/>
    </source>
</evidence>
<keyword evidence="4" id="KW-0117">Actin capping</keyword>
<dbReference type="FunFam" id="1.20.58.60:FF:000216">
    <property type="entry name" value="Uncharacterized protein, isoform B"/>
    <property type="match status" value="1"/>
</dbReference>
<dbReference type="InterPro" id="IPR001605">
    <property type="entry name" value="PH_dom-spectrin-type"/>
</dbReference>
<keyword evidence="3 12" id="KW-0728">SH3 domain</keyword>
<evidence type="ECO:0000256" key="13">
    <source>
        <dbReference type="SAM" id="Coils"/>
    </source>
</evidence>
<feature type="compositionally biased region" description="Polar residues" evidence="14">
    <location>
        <begin position="4089"/>
        <end position="4132"/>
    </location>
</feature>
<evidence type="ECO:0000259" key="17">
    <source>
        <dbReference type="PROSITE" id="PS50021"/>
    </source>
</evidence>
<evidence type="ECO:0000259" key="15">
    <source>
        <dbReference type="PROSITE" id="PS50002"/>
    </source>
</evidence>
<dbReference type="GO" id="GO:0003779">
    <property type="term" value="F:actin binding"/>
    <property type="evidence" value="ECO:0007669"/>
    <property type="project" value="UniProtKB-KW"/>
</dbReference>
<dbReference type="GO" id="GO:0005874">
    <property type="term" value="C:microtubule"/>
    <property type="evidence" value="ECO:0007669"/>
    <property type="project" value="UniProtKB-KW"/>
</dbReference>
<dbReference type="InterPro" id="IPR011993">
    <property type="entry name" value="PH-like_dom_sf"/>
</dbReference>
<dbReference type="FunFam" id="1.20.58.60:FF:000159">
    <property type="entry name" value="Uncharacterized protein, isoform B"/>
    <property type="match status" value="1"/>
</dbReference>
<dbReference type="GO" id="GO:0042062">
    <property type="term" value="P:long-term strengthening of neuromuscular junction"/>
    <property type="evidence" value="ECO:0007669"/>
    <property type="project" value="UniProtKB-ARBA"/>
</dbReference>
<dbReference type="GO" id="GO:0007274">
    <property type="term" value="P:neuromuscular synaptic transmission"/>
    <property type="evidence" value="ECO:0007669"/>
    <property type="project" value="UniProtKB-ARBA"/>
</dbReference>
<dbReference type="FunFam" id="2.30.29.30:FF:000024">
    <property type="entry name" value="Spectrin beta chain"/>
    <property type="match status" value="1"/>
</dbReference>
<dbReference type="Pfam" id="PF15410">
    <property type="entry name" value="PH_9"/>
    <property type="match status" value="1"/>
</dbReference>
<feature type="domain" description="SH3" evidence="15">
    <location>
        <begin position="863"/>
        <end position="920"/>
    </location>
</feature>
<evidence type="ECO:0000256" key="5">
    <source>
        <dbReference type="ARBA" id="ARBA00022490"/>
    </source>
</evidence>
<dbReference type="GO" id="GO:0016328">
    <property type="term" value="C:lateral plasma membrane"/>
    <property type="evidence" value="ECO:0007669"/>
    <property type="project" value="UniProtKB-ARBA"/>
</dbReference>
<keyword evidence="6" id="KW-0597">Phosphoprotein</keyword>
<evidence type="ECO:0000256" key="8">
    <source>
        <dbReference type="ARBA" id="ARBA00022701"/>
    </source>
</evidence>
<dbReference type="SUPFAM" id="SSF50729">
    <property type="entry name" value="PH domain-like"/>
    <property type="match status" value="1"/>
</dbReference>
<keyword evidence="5" id="KW-0963">Cytoplasm</keyword>
<evidence type="ECO:0000256" key="3">
    <source>
        <dbReference type="ARBA" id="ARBA00022443"/>
    </source>
</evidence>
<evidence type="ECO:0000313" key="19">
    <source>
        <dbReference type="Proteomes" id="UP000075880"/>
    </source>
</evidence>
<evidence type="ECO:0008006" key="20">
    <source>
        <dbReference type="Google" id="ProtNLM"/>
    </source>
</evidence>
<dbReference type="SUPFAM" id="SSF50044">
    <property type="entry name" value="SH3-domain"/>
    <property type="match status" value="1"/>
</dbReference>
<feature type="compositionally biased region" description="Gly residues" evidence="14">
    <location>
        <begin position="4377"/>
        <end position="4390"/>
    </location>
</feature>
<feature type="region of interest" description="Disordered" evidence="14">
    <location>
        <begin position="4339"/>
        <end position="4435"/>
    </location>
</feature>
<proteinExistence type="inferred from homology"/>
<dbReference type="Proteomes" id="UP000075880">
    <property type="component" value="Unassembled WGS sequence"/>
</dbReference>
<feature type="domain" description="Calponin-homology (CH)" evidence="17">
    <location>
        <begin position="176"/>
        <end position="281"/>
    </location>
</feature>
<feature type="region of interest" description="Disordered" evidence="14">
    <location>
        <begin position="4024"/>
        <end position="4305"/>
    </location>
</feature>
<keyword evidence="11" id="KW-0206">Cytoskeleton</keyword>
<dbReference type="CDD" id="cd21194">
    <property type="entry name" value="CH_beta_spectrin_rpt2"/>
    <property type="match status" value="1"/>
</dbReference>
<dbReference type="GO" id="GO:0016199">
    <property type="term" value="P:axon midline choice point recognition"/>
    <property type="evidence" value="ECO:0007669"/>
    <property type="project" value="UniProtKB-ARBA"/>
</dbReference>
<feature type="compositionally biased region" description="Low complexity" evidence="14">
    <location>
        <begin position="4027"/>
        <end position="4041"/>
    </location>
</feature>
<dbReference type="EnsemblMetazoa" id="ENSAATROPT001413">
    <property type="protein sequence ID" value="ENSAATROPP001359"/>
    <property type="gene ID" value="ENSAATROPG001117"/>
</dbReference>
<dbReference type="FunFam" id="1.20.58.60:FF:000013">
    <property type="entry name" value="Spectrin alpha chain, non-erythrocytic 1"/>
    <property type="match status" value="1"/>
</dbReference>
<dbReference type="FunFam" id="1.20.58.60:FF:000191">
    <property type="entry name" value="Spectrin, beta, non-erythrocytic 5"/>
    <property type="match status" value="1"/>
</dbReference>
<feature type="coiled-coil region" evidence="13">
    <location>
        <begin position="785"/>
        <end position="812"/>
    </location>
</feature>
<dbReference type="Pfam" id="PF00307">
    <property type="entry name" value="CH"/>
    <property type="match status" value="2"/>
</dbReference>
<evidence type="ECO:0000256" key="12">
    <source>
        <dbReference type="PROSITE-ProRule" id="PRU00192"/>
    </source>
</evidence>
<keyword evidence="19" id="KW-1185">Reference proteome</keyword>
<dbReference type="PROSITE" id="PS50021">
    <property type="entry name" value="CH"/>
    <property type="match status" value="2"/>
</dbReference>
<feature type="compositionally biased region" description="Basic residues" evidence="14">
    <location>
        <begin position="3799"/>
        <end position="3810"/>
    </location>
</feature>
<dbReference type="FunFam" id="1.20.58.60:FF:000007">
    <property type="entry name" value="Spectrin alpha chain non-erythrocytic 1"/>
    <property type="match status" value="2"/>
</dbReference>
<dbReference type="PANTHER" id="PTHR11915">
    <property type="entry name" value="SPECTRIN/FILAMIN RELATED CYTOSKELETAL PROTEIN"/>
    <property type="match status" value="1"/>
</dbReference>
<dbReference type="GO" id="GO:0005543">
    <property type="term" value="F:phospholipid binding"/>
    <property type="evidence" value="ECO:0007669"/>
    <property type="project" value="InterPro"/>
</dbReference>
<dbReference type="SUPFAM" id="SSF47576">
    <property type="entry name" value="Calponin-homology domain, CH-domain"/>
    <property type="match status" value="1"/>
</dbReference>
<dbReference type="FunFam" id="1.20.58.60:FF:000145">
    <property type="entry name" value="Spectrin beta chain, non-erythrocytic"/>
    <property type="match status" value="1"/>
</dbReference>
<dbReference type="InterPro" id="IPR002017">
    <property type="entry name" value="Spectrin_repeat"/>
</dbReference>
<reference evidence="18" key="1">
    <citation type="submission" date="2024-04" db="UniProtKB">
        <authorList>
            <consortium name="EnsemblMetazoa"/>
        </authorList>
    </citation>
    <scope>IDENTIFICATION</scope>
    <source>
        <strain evidence="18">EBRO</strain>
    </source>
</reference>
<feature type="compositionally biased region" description="Basic and acidic residues" evidence="14">
    <location>
        <begin position="3673"/>
        <end position="3688"/>
    </location>
</feature>
<keyword evidence="13" id="KW-0175">Coiled coil</keyword>
<dbReference type="FunFam" id="1.10.418.10:FF:000043">
    <property type="entry name" value="Spectrin beta chain, non-erythrocytic"/>
    <property type="match status" value="1"/>
</dbReference>
<dbReference type="InterPro" id="IPR036872">
    <property type="entry name" value="CH_dom_sf"/>
</dbReference>
<keyword evidence="10" id="KW-0009">Actin-binding</keyword>
<feature type="compositionally biased region" description="Polar residues" evidence="14">
    <location>
        <begin position="4269"/>
        <end position="4283"/>
    </location>
</feature>
<feature type="compositionally biased region" description="Basic and acidic residues" evidence="14">
    <location>
        <begin position="4410"/>
        <end position="4421"/>
    </location>
</feature>
<dbReference type="PROSITE" id="PS00019">
    <property type="entry name" value="ACTININ_1"/>
    <property type="match status" value="1"/>
</dbReference>
<dbReference type="FunFam" id="1.20.58.60:FF:000152">
    <property type="entry name" value="Spectrin, beta, non-erythrocytic 5"/>
    <property type="match status" value="1"/>
</dbReference>
<dbReference type="FunFam" id="1.10.418.10:FF:000001">
    <property type="entry name" value="Actinin alpha 1"/>
    <property type="match status" value="1"/>
</dbReference>
<feature type="compositionally biased region" description="Low complexity" evidence="14">
    <location>
        <begin position="4208"/>
        <end position="4225"/>
    </location>
</feature>
<feature type="compositionally biased region" description="Polar residues" evidence="14">
    <location>
        <begin position="3690"/>
        <end position="3702"/>
    </location>
</feature>
<dbReference type="SMART" id="SM00233">
    <property type="entry name" value="PH"/>
    <property type="match status" value="1"/>
</dbReference>
<dbReference type="InterPro" id="IPR001715">
    <property type="entry name" value="CH_dom"/>
</dbReference>
<evidence type="ECO:0000256" key="7">
    <source>
        <dbReference type="ARBA" id="ARBA00022658"/>
    </source>
</evidence>
<evidence type="ECO:0000256" key="4">
    <source>
        <dbReference type="ARBA" id="ARBA00022467"/>
    </source>
</evidence>
<dbReference type="CDD" id="cd00174">
    <property type="entry name" value="SH3"/>
    <property type="match status" value="1"/>
</dbReference>
<dbReference type="GO" id="GO:0007026">
    <property type="term" value="P:negative regulation of microtubule depolymerization"/>
    <property type="evidence" value="ECO:0007669"/>
    <property type="project" value="UniProtKB-ARBA"/>
</dbReference>
<dbReference type="SMART" id="SM00150">
    <property type="entry name" value="SPEC"/>
    <property type="match status" value="30"/>
</dbReference>
<dbReference type="FunFam" id="1.20.58.60:FF:000156">
    <property type="entry name" value="Spectrin beta chain, non-erythrocytic"/>
    <property type="match status" value="1"/>
</dbReference>
<dbReference type="SMART" id="SM00326">
    <property type="entry name" value="SH3"/>
    <property type="match status" value="1"/>
</dbReference>
<dbReference type="FunFam" id="1.20.58.60:FF:000164">
    <property type="entry name" value="Uncharacterized protein, isoform B"/>
    <property type="match status" value="1"/>
</dbReference>
<dbReference type="InterPro" id="IPR036028">
    <property type="entry name" value="SH3-like_dom_sf"/>
</dbReference>
<feature type="region of interest" description="Disordered" evidence="14">
    <location>
        <begin position="963"/>
        <end position="987"/>
    </location>
</feature>
<organism evidence="18 19">
    <name type="scientific">Anopheles atroparvus</name>
    <name type="common">European mosquito</name>
    <dbReference type="NCBI Taxonomy" id="41427"/>
    <lineage>
        <taxon>Eukaryota</taxon>
        <taxon>Metazoa</taxon>
        <taxon>Ecdysozoa</taxon>
        <taxon>Arthropoda</taxon>
        <taxon>Hexapoda</taxon>
        <taxon>Insecta</taxon>
        <taxon>Pterygota</taxon>
        <taxon>Neoptera</taxon>
        <taxon>Endopterygota</taxon>
        <taxon>Diptera</taxon>
        <taxon>Nematocera</taxon>
        <taxon>Culicoidea</taxon>
        <taxon>Culicidae</taxon>
        <taxon>Anophelinae</taxon>
        <taxon>Anopheles</taxon>
    </lineage>
</organism>
<feature type="region of interest" description="Disordered" evidence="14">
    <location>
        <begin position="3786"/>
        <end position="3825"/>
    </location>
</feature>
<dbReference type="FunFam" id="1.20.58.60:FF:000135">
    <property type="entry name" value="Spectrin beta chain, non-erythrocytic"/>
    <property type="match status" value="1"/>
</dbReference>
<comment type="similarity">
    <text evidence="2">Belongs to the spectrin family.</text>
</comment>
<dbReference type="CDD" id="cd00176">
    <property type="entry name" value="SPEC"/>
    <property type="match status" value="19"/>
</dbReference>
<dbReference type="InterPro" id="IPR018159">
    <property type="entry name" value="Spectrin/alpha-actinin"/>
</dbReference>
<feature type="compositionally biased region" description="Low complexity" evidence="14">
    <location>
        <begin position="4356"/>
        <end position="4370"/>
    </location>
</feature>
<feature type="domain" description="PH" evidence="16">
    <location>
        <begin position="3826"/>
        <end position="3934"/>
    </location>
</feature>
<accession>A0AAG5CS59</accession>
<evidence type="ECO:0000256" key="2">
    <source>
        <dbReference type="ARBA" id="ARBA00006826"/>
    </source>
</evidence>
<dbReference type="Gene3D" id="2.30.29.30">
    <property type="entry name" value="Pleckstrin-homology domain (PH domain)/Phosphotyrosine-binding domain (PTB)"/>
    <property type="match status" value="1"/>
</dbReference>
<feature type="domain" description="Calponin-homology (CH)" evidence="17">
    <location>
        <begin position="55"/>
        <end position="158"/>
    </location>
</feature>
<dbReference type="FunFam" id="1.20.58.60:FF:000149">
    <property type="entry name" value="Spectrin beta chain, non-erythrocytic"/>
    <property type="match status" value="1"/>
</dbReference>
<dbReference type="SMART" id="SM00033">
    <property type="entry name" value="CH"/>
    <property type="match status" value="2"/>
</dbReference>
<feature type="compositionally biased region" description="Polar residues" evidence="14">
    <location>
        <begin position="3949"/>
        <end position="3968"/>
    </location>
</feature>
<evidence type="ECO:0000256" key="6">
    <source>
        <dbReference type="ARBA" id="ARBA00022553"/>
    </source>
</evidence>
<dbReference type="Pfam" id="PF00435">
    <property type="entry name" value="Spectrin"/>
    <property type="match status" value="30"/>
</dbReference>
<dbReference type="GO" id="GO:0005085">
    <property type="term" value="F:guanyl-nucleotide exchange factor activity"/>
    <property type="evidence" value="ECO:0007669"/>
    <property type="project" value="UniProtKB-KW"/>
</dbReference>
<dbReference type="Gene3D" id="1.20.58.60">
    <property type="match status" value="25"/>
</dbReference>
<dbReference type="InterPro" id="IPR001452">
    <property type="entry name" value="SH3_domain"/>
</dbReference>
<feature type="region of interest" description="Disordered" evidence="14">
    <location>
        <begin position="3673"/>
        <end position="3756"/>
    </location>
</feature>
<dbReference type="CDD" id="cd10571">
    <property type="entry name" value="PH_beta_spectrin"/>
    <property type="match status" value="1"/>
</dbReference>
<dbReference type="InterPro" id="IPR001849">
    <property type="entry name" value="PH_domain"/>
</dbReference>
<dbReference type="FunFam" id="1.20.58.60:FF:000017">
    <property type="entry name" value="Spectrin alpha chain, non-erythrocytic 1"/>
    <property type="match status" value="1"/>
</dbReference>
<feature type="compositionally biased region" description="Basic and acidic residues" evidence="14">
    <location>
        <begin position="4147"/>
        <end position="4156"/>
    </location>
</feature>
<dbReference type="InterPro" id="IPR001589">
    <property type="entry name" value="Actinin_actin-bd_CS"/>
</dbReference>
<evidence type="ECO:0000256" key="10">
    <source>
        <dbReference type="ARBA" id="ARBA00023203"/>
    </source>
</evidence>
<dbReference type="PRINTS" id="PR00683">
    <property type="entry name" value="SPECTRINPH"/>
</dbReference>
<dbReference type="FunFam" id="1.20.58.60:FF:000277">
    <property type="entry name" value="Spectrin beta chain, non-erythrocytic"/>
    <property type="match status" value="1"/>
</dbReference>
<dbReference type="GO" id="GO:0045170">
    <property type="term" value="C:spectrosome"/>
    <property type="evidence" value="ECO:0007669"/>
    <property type="project" value="UniProtKB-ARBA"/>
</dbReference>
<feature type="compositionally biased region" description="Basic residues" evidence="14">
    <location>
        <begin position="4426"/>
        <end position="4435"/>
    </location>
</feature>
<dbReference type="InterPro" id="IPR041681">
    <property type="entry name" value="PH_9"/>
</dbReference>
<dbReference type="GO" id="GO:0031594">
    <property type="term" value="C:neuromuscular junction"/>
    <property type="evidence" value="ECO:0007669"/>
    <property type="project" value="UniProtKB-ARBA"/>
</dbReference>
<dbReference type="FunFam" id="1.20.58.60:FF:000020">
    <property type="entry name" value="Spectrin alpha chain, non-erythrocytic 1"/>
    <property type="match status" value="1"/>
</dbReference>
<feature type="region of interest" description="Disordered" evidence="14">
    <location>
        <begin position="3948"/>
        <end position="4012"/>
    </location>
</feature>
<dbReference type="Gene3D" id="1.10.418.10">
    <property type="entry name" value="Calponin-like domain"/>
    <property type="match status" value="2"/>
</dbReference>
<dbReference type="FunFam" id="1.20.58.60:FF:000407">
    <property type="entry name" value="Spectrin beta chain, non-erythrocytic"/>
    <property type="match status" value="1"/>
</dbReference>
<dbReference type="Gene3D" id="2.30.30.40">
    <property type="entry name" value="SH3 Domains"/>
    <property type="match status" value="1"/>
</dbReference>
<keyword evidence="8" id="KW-0493">Microtubule</keyword>
<dbReference type="CDD" id="cd21193">
    <property type="entry name" value="CH_beta_spectrin_rpt1"/>
    <property type="match status" value="1"/>
</dbReference>
<feature type="compositionally biased region" description="Low complexity" evidence="14">
    <location>
        <begin position="4169"/>
        <end position="4198"/>
    </location>
</feature>
<evidence type="ECO:0000313" key="18">
    <source>
        <dbReference type="EnsemblMetazoa" id="ENSAATROPP001359"/>
    </source>
</evidence>
<dbReference type="GO" id="GO:0008017">
    <property type="term" value="F:microtubule binding"/>
    <property type="evidence" value="ECO:0007669"/>
    <property type="project" value="UniProtKB-ARBA"/>
</dbReference>
<feature type="compositionally biased region" description="Pro residues" evidence="14">
    <location>
        <begin position="4060"/>
        <end position="4072"/>
    </location>
</feature>
<feature type="compositionally biased region" description="Polar residues" evidence="14">
    <location>
        <begin position="4249"/>
        <end position="4259"/>
    </location>
</feature>
<name>A0AAG5CS59_ANOAO</name>
<dbReference type="GO" id="GO:0048790">
    <property type="term" value="P:maintenance of presynaptic active zone structure"/>
    <property type="evidence" value="ECO:0007669"/>
    <property type="project" value="UniProtKB-ARBA"/>
</dbReference>
<feature type="coiled-coil region" evidence="13">
    <location>
        <begin position="2551"/>
        <end position="2610"/>
    </location>
</feature>
<feature type="compositionally biased region" description="Low complexity" evidence="14">
    <location>
        <begin position="3973"/>
        <end position="3985"/>
    </location>
</feature>
<evidence type="ECO:0000256" key="9">
    <source>
        <dbReference type="ARBA" id="ARBA00022737"/>
    </source>
</evidence>
<dbReference type="PROSITE" id="PS50002">
    <property type="entry name" value="SH3"/>
    <property type="match status" value="1"/>
</dbReference>
<dbReference type="GO" id="GO:0045169">
    <property type="term" value="C:fusome"/>
    <property type="evidence" value="ECO:0007669"/>
    <property type="project" value="UniProtKB-ARBA"/>
</dbReference>
<dbReference type="FunFam" id="2.30.30.40:FF:000210">
    <property type="entry name" value="Karst, isoform B"/>
    <property type="match status" value="1"/>
</dbReference>
<dbReference type="GO" id="GO:0051693">
    <property type="term" value="P:actin filament capping"/>
    <property type="evidence" value="ECO:0007669"/>
    <property type="project" value="UniProtKB-KW"/>
</dbReference>
<dbReference type="FunFam" id="1.20.58.60:FF:000250">
    <property type="entry name" value="Blast:Spectrin beta chain, non-erythrocytic 5"/>
    <property type="match status" value="1"/>
</dbReference>
<feature type="compositionally biased region" description="Low complexity" evidence="14">
    <location>
        <begin position="3993"/>
        <end position="4009"/>
    </location>
</feature>
<dbReference type="PROSITE" id="PS00020">
    <property type="entry name" value="ACTININ_2"/>
    <property type="match status" value="1"/>
</dbReference>
<dbReference type="FunFam" id="1.20.58.60:FF:000429">
    <property type="entry name" value="Beta-H spectrin"/>
    <property type="match status" value="1"/>
</dbReference>
<evidence type="ECO:0000256" key="14">
    <source>
        <dbReference type="SAM" id="MobiDB-lite"/>
    </source>
</evidence>
<feature type="compositionally biased region" description="Low complexity" evidence="14">
    <location>
        <begin position="4397"/>
        <end position="4409"/>
    </location>
</feature>
<keyword evidence="7" id="KW-0344">Guanine-nucleotide releasing factor</keyword>
<dbReference type="PROSITE" id="PS50003">
    <property type="entry name" value="PH_DOMAIN"/>
    <property type="match status" value="1"/>
</dbReference>
<dbReference type="FunFam" id="1.20.58.60:FF:000011">
    <property type="entry name" value="Spectrin beta chain"/>
    <property type="match status" value="1"/>
</dbReference>